<gene>
    <name evidence="4" type="ORF">DLAC_11406</name>
</gene>
<dbReference type="SMART" id="SM00105">
    <property type="entry name" value="ArfGap"/>
    <property type="match status" value="1"/>
</dbReference>
<dbReference type="Pfam" id="PF01412">
    <property type="entry name" value="ArfGap"/>
    <property type="match status" value="1"/>
</dbReference>
<sequence>MATNKDNERIVRDLIKLPENLKCMDCPIKGSVYAVLDLATFVCQSCSGIHSNLGRRVKSISMGTFKPEEVQKLKSGGNKVAKAYWLAKWTPSDFPEPEEGDHSKIRQFIELKYTTKRWVETSPTRVEPLSSILGSNIPPIQVFPKQQQQQQQPQLQHQNSFGYQQQQQQQQPQLQHQNSFNNGMNGYQQQPQQPQQQYPPQLQNQNSFNNGINNNGFNQQHQLHKPPQQQQQNSQPKNNNNSLISDLNDIFSNPTPNNSVSSQYNTPYQQSPSQFNNQQLPQNNVWTNNNNWSGQWGNPSSQPQFNQQQQQTQPQFNQPSPFINQQQQQPQFNQQQQQQPQFNQPSPFLNHQQQVQPQSNQQQVQPQPQFNQQSPFMNQPTPFNQPNPNTPFTQLSWDSPQLQSIQQPVQPINQTVKEEKSPFAGLSPFSSLNGNALSNNKNASSVEKNENPFATSSFSGPIPTTSSSSTTSSIGNSNNNNSFVFNPNPKVASGGSPFIVNGNTASSNSPFSTQQQTQSPSFNFNNNNNNNAESSFNFTPQTQQSSFNFNTHPNTNSGGGFNFNTPPTAMSNNTIGLGPKIASGGSPFVSNNNTASFGTNNQYYNNNNVSPFSTQQQQQQQSKSPFEFSNFNTSAVGTNNTTNSNQFPFF</sequence>
<dbReference type="InterPro" id="IPR038508">
    <property type="entry name" value="ArfGAP_dom_sf"/>
</dbReference>
<keyword evidence="1" id="KW-0862">Zinc</keyword>
<dbReference type="OrthoDB" id="6036at2759"/>
<protein>
    <submittedName>
        <fullName evidence="4">Arf GTPase activating protein</fullName>
    </submittedName>
</protein>
<feature type="compositionally biased region" description="Low complexity" evidence="2">
    <location>
        <begin position="283"/>
        <end position="382"/>
    </location>
</feature>
<dbReference type="Gene3D" id="1.10.220.150">
    <property type="entry name" value="Arf GTPase activating protein"/>
    <property type="match status" value="1"/>
</dbReference>
<dbReference type="InterPro" id="IPR001164">
    <property type="entry name" value="ArfGAP_dom"/>
</dbReference>
<accession>A0A151Z2H5</accession>
<feature type="compositionally biased region" description="Low complexity" evidence="2">
    <location>
        <begin position="506"/>
        <end position="538"/>
    </location>
</feature>
<feature type="compositionally biased region" description="Polar residues" evidence="2">
    <location>
        <begin position="622"/>
        <end position="650"/>
    </location>
</feature>
<proteinExistence type="predicted"/>
<evidence type="ECO:0000313" key="4">
    <source>
        <dbReference type="EMBL" id="KYQ88155.1"/>
    </source>
</evidence>
<dbReference type="GO" id="GO:0005096">
    <property type="term" value="F:GTPase activator activity"/>
    <property type="evidence" value="ECO:0007669"/>
    <property type="project" value="InterPro"/>
</dbReference>
<evidence type="ECO:0000313" key="5">
    <source>
        <dbReference type="Proteomes" id="UP000076078"/>
    </source>
</evidence>
<feature type="domain" description="Arf-GAP" evidence="3">
    <location>
        <begin position="8"/>
        <end position="126"/>
    </location>
</feature>
<feature type="region of interest" description="Disordered" evidence="2">
    <location>
        <begin position="438"/>
        <end position="475"/>
    </location>
</feature>
<evidence type="ECO:0000259" key="3">
    <source>
        <dbReference type="PROSITE" id="PS50115"/>
    </source>
</evidence>
<dbReference type="InParanoid" id="A0A151Z2H5"/>
<evidence type="ECO:0000256" key="1">
    <source>
        <dbReference type="PROSITE-ProRule" id="PRU00288"/>
    </source>
</evidence>
<dbReference type="OMA" id="HYDDELK"/>
<dbReference type="PROSITE" id="PS50115">
    <property type="entry name" value="ARFGAP"/>
    <property type="match status" value="1"/>
</dbReference>
<dbReference type="InterPro" id="IPR044820">
    <property type="entry name" value="AGD14-like"/>
</dbReference>
<keyword evidence="1" id="KW-0479">Metal-binding</keyword>
<dbReference type="PANTHER" id="PTHR46085">
    <property type="entry name" value="ARFGAP/RECO-RELATED"/>
    <property type="match status" value="1"/>
</dbReference>
<dbReference type="EMBL" id="LODT01000053">
    <property type="protein sequence ID" value="KYQ88155.1"/>
    <property type="molecule type" value="Genomic_DNA"/>
</dbReference>
<dbReference type="GO" id="GO:0008270">
    <property type="term" value="F:zinc ion binding"/>
    <property type="evidence" value="ECO:0007669"/>
    <property type="project" value="UniProtKB-KW"/>
</dbReference>
<dbReference type="AlphaFoldDB" id="A0A151Z2H5"/>
<reference evidence="4 5" key="1">
    <citation type="submission" date="2015-12" db="EMBL/GenBank/DDBJ databases">
        <title>Dictyostelia acquired genes for synthesis and detection of signals that induce cell-type specialization by lateral gene transfer from prokaryotes.</title>
        <authorList>
            <person name="Gloeckner G."/>
            <person name="Schaap P."/>
        </authorList>
    </citation>
    <scope>NUCLEOTIDE SEQUENCE [LARGE SCALE GENOMIC DNA]</scope>
    <source>
        <strain evidence="4 5">TK</strain>
    </source>
</reference>
<feature type="region of interest" description="Disordered" evidence="2">
    <location>
        <begin position="144"/>
        <end position="396"/>
    </location>
</feature>
<organism evidence="4 5">
    <name type="scientific">Tieghemostelium lacteum</name>
    <name type="common">Slime mold</name>
    <name type="synonym">Dictyostelium lacteum</name>
    <dbReference type="NCBI Taxonomy" id="361077"/>
    <lineage>
        <taxon>Eukaryota</taxon>
        <taxon>Amoebozoa</taxon>
        <taxon>Evosea</taxon>
        <taxon>Eumycetozoa</taxon>
        <taxon>Dictyostelia</taxon>
        <taxon>Dictyosteliales</taxon>
        <taxon>Raperosteliaceae</taxon>
        <taxon>Tieghemostelium</taxon>
    </lineage>
</organism>
<comment type="caution">
    <text evidence="4">The sequence shown here is derived from an EMBL/GenBank/DDBJ whole genome shotgun (WGS) entry which is preliminary data.</text>
</comment>
<feature type="compositionally biased region" description="Low complexity" evidence="2">
    <location>
        <begin position="144"/>
        <end position="177"/>
    </location>
</feature>
<dbReference type="Proteomes" id="UP000076078">
    <property type="component" value="Unassembled WGS sequence"/>
</dbReference>
<dbReference type="InterPro" id="IPR037278">
    <property type="entry name" value="ARFGAP/RecO"/>
</dbReference>
<dbReference type="SUPFAM" id="SSF57863">
    <property type="entry name" value="ArfGap/RecO-like zinc finger"/>
    <property type="match status" value="1"/>
</dbReference>
<feature type="compositionally biased region" description="Low complexity" evidence="2">
    <location>
        <begin position="187"/>
        <end position="250"/>
    </location>
</feature>
<feature type="region of interest" description="Disordered" evidence="2">
    <location>
        <begin position="599"/>
        <end position="650"/>
    </location>
</feature>
<name>A0A151Z2H5_TIELA</name>
<feature type="compositionally biased region" description="Polar residues" evidence="2">
    <location>
        <begin position="251"/>
        <end position="282"/>
    </location>
</feature>
<keyword evidence="1" id="KW-0863">Zinc-finger</keyword>
<dbReference type="PRINTS" id="PR00405">
    <property type="entry name" value="REVINTRACTNG"/>
</dbReference>
<dbReference type="STRING" id="361077.A0A151Z2H5"/>
<feature type="compositionally biased region" description="Polar residues" evidence="2">
    <location>
        <begin position="539"/>
        <end position="552"/>
    </location>
</feature>
<feature type="compositionally biased region" description="Low complexity" evidence="2">
    <location>
        <begin position="455"/>
        <end position="475"/>
    </location>
</feature>
<dbReference type="CDD" id="cd08838">
    <property type="entry name" value="ArfGap_AGFG"/>
    <property type="match status" value="1"/>
</dbReference>
<keyword evidence="5" id="KW-1185">Reference proteome</keyword>
<dbReference type="PANTHER" id="PTHR46085:SF3">
    <property type="entry name" value="ARF GTPASE ACTIVATING PROTEIN"/>
    <property type="match status" value="1"/>
</dbReference>
<feature type="region of interest" description="Disordered" evidence="2">
    <location>
        <begin position="495"/>
        <end position="576"/>
    </location>
</feature>
<evidence type="ECO:0000256" key="2">
    <source>
        <dbReference type="SAM" id="MobiDB-lite"/>
    </source>
</evidence>